<organism evidence="2 3">
    <name type="scientific">Micromonospora noduli</name>
    <dbReference type="NCBI Taxonomy" id="709876"/>
    <lineage>
        <taxon>Bacteria</taxon>
        <taxon>Bacillati</taxon>
        <taxon>Actinomycetota</taxon>
        <taxon>Actinomycetes</taxon>
        <taxon>Micromonosporales</taxon>
        <taxon>Micromonosporaceae</taxon>
        <taxon>Micromonospora</taxon>
    </lineage>
</organism>
<dbReference type="InterPro" id="IPR001584">
    <property type="entry name" value="Integrase_cat-core"/>
</dbReference>
<dbReference type="InterPro" id="IPR012337">
    <property type="entry name" value="RNaseH-like_sf"/>
</dbReference>
<reference evidence="2 3" key="1">
    <citation type="submission" date="2018-03" db="EMBL/GenBank/DDBJ databases">
        <title>Defining the species Micromonospora saelicesensis and Micromonospora noduli under the framework of genomics.</title>
        <authorList>
            <person name="Riesco R."/>
            <person name="Trujillo M.E."/>
        </authorList>
    </citation>
    <scope>NUCLEOTIDE SEQUENCE [LARGE SCALE GENOMIC DNA]</scope>
    <source>
        <strain evidence="2 3">LAH08</strain>
    </source>
</reference>
<dbReference type="GO" id="GO:0003676">
    <property type="term" value="F:nucleic acid binding"/>
    <property type="evidence" value="ECO:0007669"/>
    <property type="project" value="InterPro"/>
</dbReference>
<sequence>MRRLSCSSLDIDLADTMKAMSTSLMYLLLRQVLQMLSQLARDGGAKDVEILVLRHQVAVLRRQVHRPDLQPADRVVLAVLSRLLPCPRWSAFFVTPATLPWWHRELVARRWTYPHARPGRPPVDNRVRGLVLRLAAENPTWGHRRTQGELVGLGYQVAASTVWKILHQAGIDPAPRRSGPIWRQFLTAQARTMLACDFFTVDTVLFKRVYVLFFVEIATRQVHVVGVTTHPNGAWVAQQARNLLMDLNQRVAEQRLLLRDRDTRFTAAFDAVFTAAGIDVIKTPPQAPRANAFAERWVGTVRRECTDRMFIVGERHLAAVLSEYVAHYNGHRPHRSLDQQPPSRPSEVVDLITARVQRRPILGGLINQYSQAA</sequence>
<evidence type="ECO:0000313" key="3">
    <source>
        <dbReference type="Proteomes" id="UP000248966"/>
    </source>
</evidence>
<comment type="caution">
    <text evidence="2">The sequence shown here is derived from an EMBL/GenBank/DDBJ whole genome shotgun (WGS) entry which is preliminary data.</text>
</comment>
<gene>
    <name evidence="2" type="ORF">LAH08_03066</name>
</gene>
<evidence type="ECO:0000313" key="2">
    <source>
        <dbReference type="EMBL" id="RAO00813.1"/>
    </source>
</evidence>
<dbReference type="SUPFAM" id="SSF53098">
    <property type="entry name" value="Ribonuclease H-like"/>
    <property type="match status" value="1"/>
</dbReference>
<evidence type="ECO:0000259" key="1">
    <source>
        <dbReference type="PROSITE" id="PS50994"/>
    </source>
</evidence>
<dbReference type="InterPro" id="IPR036397">
    <property type="entry name" value="RNaseH_sf"/>
</dbReference>
<dbReference type="Proteomes" id="UP000248966">
    <property type="component" value="Unassembled WGS sequence"/>
</dbReference>
<dbReference type="EMBL" id="PYAA01000017">
    <property type="protein sequence ID" value="RAO00813.1"/>
    <property type="molecule type" value="Genomic_DNA"/>
</dbReference>
<name>A0A328N4N0_9ACTN</name>
<protein>
    <recommendedName>
        <fullName evidence="1">Integrase catalytic domain-containing protein</fullName>
    </recommendedName>
</protein>
<feature type="domain" description="Integrase catalytic" evidence="1">
    <location>
        <begin position="176"/>
        <end position="349"/>
    </location>
</feature>
<dbReference type="Pfam" id="PF13683">
    <property type="entry name" value="rve_3"/>
    <property type="match status" value="1"/>
</dbReference>
<proteinExistence type="predicted"/>
<dbReference type="Gene3D" id="3.30.420.10">
    <property type="entry name" value="Ribonuclease H-like superfamily/Ribonuclease H"/>
    <property type="match status" value="1"/>
</dbReference>
<dbReference type="AlphaFoldDB" id="A0A328N4N0"/>
<dbReference type="GO" id="GO:0015074">
    <property type="term" value="P:DNA integration"/>
    <property type="evidence" value="ECO:0007669"/>
    <property type="project" value="InterPro"/>
</dbReference>
<dbReference type="PROSITE" id="PS50994">
    <property type="entry name" value="INTEGRASE"/>
    <property type="match status" value="1"/>
</dbReference>
<accession>A0A328N4N0</accession>